<dbReference type="GO" id="GO:0004475">
    <property type="term" value="F:mannose-1-phosphate guanylyltransferase (GTP) activity"/>
    <property type="evidence" value="ECO:0007669"/>
    <property type="project" value="UniProtKB-EC"/>
</dbReference>
<dbReference type="InterPro" id="IPR049577">
    <property type="entry name" value="GMPP_N"/>
</dbReference>
<dbReference type="SUPFAM" id="SSF53448">
    <property type="entry name" value="Nucleotide-diphospho-sugar transferases"/>
    <property type="match status" value="1"/>
</dbReference>
<dbReference type="Proteomes" id="UP000203464">
    <property type="component" value="Unassembled WGS sequence"/>
</dbReference>
<gene>
    <name evidence="11" type="primary">algA</name>
    <name evidence="11" type="ORF">OCA8868_00805</name>
</gene>
<dbReference type="EC" id="2.7.7.13" evidence="2"/>
<evidence type="ECO:0000256" key="7">
    <source>
        <dbReference type="ARBA" id="ARBA00047343"/>
    </source>
</evidence>
<dbReference type="OrthoDB" id="9806359at2"/>
<accession>A0A238JPY6</accession>
<dbReference type="GO" id="GO:0009298">
    <property type="term" value="P:GDP-mannose biosynthetic process"/>
    <property type="evidence" value="ECO:0007669"/>
    <property type="project" value="TreeGrafter"/>
</dbReference>
<feature type="domain" description="Nucleotidyl transferase" evidence="9">
    <location>
        <begin position="8"/>
        <end position="285"/>
    </location>
</feature>
<dbReference type="InterPro" id="IPR051161">
    <property type="entry name" value="Mannose-6P_isomerase_type2"/>
</dbReference>
<dbReference type="CDD" id="cd02213">
    <property type="entry name" value="cupin_PMI_typeII_C"/>
    <property type="match status" value="1"/>
</dbReference>
<dbReference type="EMBL" id="FXYD01000001">
    <property type="protein sequence ID" value="SMX32730.1"/>
    <property type="molecule type" value="Genomic_DNA"/>
</dbReference>
<comment type="catalytic activity">
    <reaction evidence="7">
        <text>alpha-D-mannose 1-phosphate + GTP + H(+) = GDP-alpha-D-mannose + diphosphate</text>
        <dbReference type="Rhea" id="RHEA:15229"/>
        <dbReference type="ChEBI" id="CHEBI:15378"/>
        <dbReference type="ChEBI" id="CHEBI:33019"/>
        <dbReference type="ChEBI" id="CHEBI:37565"/>
        <dbReference type="ChEBI" id="CHEBI:57527"/>
        <dbReference type="ChEBI" id="CHEBI:58409"/>
        <dbReference type="EC" id="2.7.7.13"/>
    </reaction>
</comment>
<dbReference type="InterPro" id="IPR001538">
    <property type="entry name" value="Man6P_isomerase-2_C"/>
</dbReference>
<comment type="similarity">
    <text evidence="1 8">Belongs to the mannose-6-phosphate isomerase type 2 family.</text>
</comment>
<evidence type="ECO:0000313" key="12">
    <source>
        <dbReference type="Proteomes" id="UP000203464"/>
    </source>
</evidence>
<evidence type="ECO:0000256" key="5">
    <source>
        <dbReference type="ARBA" id="ARBA00022741"/>
    </source>
</evidence>
<feature type="domain" description="Mannose-6-phosphate isomerase type II C-terminal" evidence="10">
    <location>
        <begin position="362"/>
        <end position="469"/>
    </location>
</feature>
<dbReference type="PANTHER" id="PTHR46390">
    <property type="entry name" value="MANNOSE-1-PHOSPHATE GUANYLYLTRANSFERASE"/>
    <property type="match status" value="1"/>
</dbReference>
<dbReference type="GO" id="GO:0000271">
    <property type="term" value="P:polysaccharide biosynthetic process"/>
    <property type="evidence" value="ECO:0007669"/>
    <property type="project" value="InterPro"/>
</dbReference>
<dbReference type="GO" id="GO:0005525">
    <property type="term" value="F:GTP binding"/>
    <property type="evidence" value="ECO:0007669"/>
    <property type="project" value="UniProtKB-KW"/>
</dbReference>
<dbReference type="PANTHER" id="PTHR46390:SF1">
    <property type="entry name" value="MANNOSE-1-PHOSPHATE GUANYLYLTRANSFERASE"/>
    <property type="match status" value="1"/>
</dbReference>
<dbReference type="NCBIfam" id="TIGR01479">
    <property type="entry name" value="GMP_PMI"/>
    <property type="match status" value="1"/>
</dbReference>
<dbReference type="SUPFAM" id="SSF51182">
    <property type="entry name" value="RmlC-like cupins"/>
    <property type="match status" value="1"/>
</dbReference>
<evidence type="ECO:0000256" key="2">
    <source>
        <dbReference type="ARBA" id="ARBA00012387"/>
    </source>
</evidence>
<dbReference type="AlphaFoldDB" id="A0A238JPY6"/>
<dbReference type="RefSeq" id="WP_093995213.1">
    <property type="nucleotide sequence ID" value="NZ_FXYD01000001.1"/>
</dbReference>
<keyword evidence="12" id="KW-1185">Reference proteome</keyword>
<dbReference type="Gene3D" id="3.90.550.10">
    <property type="entry name" value="Spore Coat Polysaccharide Biosynthesis Protein SpsA, Chain A"/>
    <property type="match status" value="1"/>
</dbReference>
<evidence type="ECO:0000259" key="9">
    <source>
        <dbReference type="Pfam" id="PF00483"/>
    </source>
</evidence>
<evidence type="ECO:0000256" key="3">
    <source>
        <dbReference type="ARBA" id="ARBA00022679"/>
    </source>
</evidence>
<evidence type="ECO:0000313" key="11">
    <source>
        <dbReference type="EMBL" id="SMX32730.1"/>
    </source>
</evidence>
<keyword evidence="5" id="KW-0547">Nucleotide-binding</keyword>
<dbReference type="CDD" id="cd02509">
    <property type="entry name" value="GDP-M1P_Guanylyltransferase"/>
    <property type="match status" value="1"/>
</dbReference>
<dbReference type="Pfam" id="PF01050">
    <property type="entry name" value="MannoseP_isomer"/>
    <property type="match status" value="1"/>
</dbReference>
<name>A0A238JPY6_9RHOB</name>
<organism evidence="11 12">
    <name type="scientific">Octadecabacter ascidiaceicola</name>
    <dbReference type="NCBI Taxonomy" id="1655543"/>
    <lineage>
        <taxon>Bacteria</taxon>
        <taxon>Pseudomonadati</taxon>
        <taxon>Pseudomonadota</taxon>
        <taxon>Alphaproteobacteria</taxon>
        <taxon>Rhodobacterales</taxon>
        <taxon>Roseobacteraceae</taxon>
        <taxon>Octadecabacter</taxon>
    </lineage>
</organism>
<sequence>MNKHPITPVILCGGSGTRLWPLSRKSYPKQFTKLIGNDSLFQQSASRFTSPAFAAPVVVTNSDFRFTATQQLSDIGIDPGAVLIEPEARNTAPALLAAALKVIEDDPDTLILAAPSDHFIKDTDTFLASVERAVPCALNGQIVTFGILPTHPETGYGYLELGDETADGCTALHRFVEKPDLKTAQDMLATDRFLWNAGIFLYKASTLVDAFSKHAPDMLGLVATAVSAAQHDLGFLRLDPTAWAACEDISIDFAIMEKASNLAVIKHEGDWSDLGGWDAIQKQMPTDDDGVSTHGPSLAVDCANTLLRSENDDVQIVGLGLSDIVAIAMPDAVLVADRSRVADLGVVVKEMRKHKVRQADTFPRDYRPWGYFETLTLRDRFQVKRIVVKPGASLSLQSHVHRSEHWIVVAGTARVTVSDDVRLVSENQSIYVPLGAKHRLENPGHVPMELIEVQTGSYLGEDDIVRYEDEYARG</sequence>
<protein>
    <recommendedName>
        <fullName evidence="2">mannose-1-phosphate guanylyltransferase</fullName>
        <ecNumber evidence="2">2.7.7.13</ecNumber>
    </recommendedName>
</protein>
<evidence type="ECO:0000256" key="8">
    <source>
        <dbReference type="RuleBase" id="RU004190"/>
    </source>
</evidence>
<reference evidence="12" key="1">
    <citation type="submission" date="2017-05" db="EMBL/GenBank/DDBJ databases">
        <authorList>
            <person name="Rodrigo-Torres L."/>
            <person name="Arahal R. D."/>
            <person name="Lucena T."/>
        </authorList>
    </citation>
    <scope>NUCLEOTIDE SEQUENCE [LARGE SCALE GENOMIC DNA]</scope>
    <source>
        <strain evidence="12">CECT 8868</strain>
    </source>
</reference>
<evidence type="ECO:0000259" key="10">
    <source>
        <dbReference type="Pfam" id="PF01050"/>
    </source>
</evidence>
<keyword evidence="6" id="KW-0342">GTP-binding</keyword>
<dbReference type="Pfam" id="PF00483">
    <property type="entry name" value="NTP_transferase"/>
    <property type="match status" value="1"/>
</dbReference>
<keyword evidence="3" id="KW-0808">Transferase</keyword>
<dbReference type="InterPro" id="IPR011051">
    <property type="entry name" value="RmlC_Cupin_sf"/>
</dbReference>
<evidence type="ECO:0000256" key="1">
    <source>
        <dbReference type="ARBA" id="ARBA00006115"/>
    </source>
</evidence>
<dbReference type="Gene3D" id="2.60.120.10">
    <property type="entry name" value="Jelly Rolls"/>
    <property type="match status" value="1"/>
</dbReference>
<dbReference type="InterPro" id="IPR014710">
    <property type="entry name" value="RmlC-like_jellyroll"/>
</dbReference>
<dbReference type="InterPro" id="IPR006375">
    <property type="entry name" value="Man1P_GuaTrfase/Man6P_Isoase"/>
</dbReference>
<dbReference type="FunFam" id="2.60.120.10:FF:000032">
    <property type="entry name" value="Mannose-1-phosphate guanylyltransferase/mannose-6-phosphate isomerase"/>
    <property type="match status" value="1"/>
</dbReference>
<dbReference type="InterPro" id="IPR029044">
    <property type="entry name" value="Nucleotide-diphossugar_trans"/>
</dbReference>
<evidence type="ECO:0000256" key="6">
    <source>
        <dbReference type="ARBA" id="ARBA00023134"/>
    </source>
</evidence>
<evidence type="ECO:0000256" key="4">
    <source>
        <dbReference type="ARBA" id="ARBA00022695"/>
    </source>
</evidence>
<dbReference type="FunFam" id="3.90.550.10:FF:000046">
    <property type="entry name" value="Mannose-1-phosphate guanylyltransferase (GDP)"/>
    <property type="match status" value="1"/>
</dbReference>
<dbReference type="InterPro" id="IPR005835">
    <property type="entry name" value="NTP_transferase_dom"/>
</dbReference>
<keyword evidence="4" id="KW-0548">Nucleotidyltransferase</keyword>
<proteinExistence type="inferred from homology"/>